<proteinExistence type="predicted"/>
<reference evidence="3" key="1">
    <citation type="journal article" date="2021" name="New Phytol.">
        <title>Evolutionary innovations through gain and loss of genes in the ectomycorrhizal Boletales.</title>
        <authorList>
            <person name="Wu G."/>
            <person name="Miyauchi S."/>
            <person name="Morin E."/>
            <person name="Kuo A."/>
            <person name="Drula E."/>
            <person name="Varga T."/>
            <person name="Kohler A."/>
            <person name="Feng B."/>
            <person name="Cao Y."/>
            <person name="Lipzen A."/>
            <person name="Daum C."/>
            <person name="Hundley H."/>
            <person name="Pangilinan J."/>
            <person name="Johnson J."/>
            <person name="Barry K."/>
            <person name="LaButti K."/>
            <person name="Ng V."/>
            <person name="Ahrendt S."/>
            <person name="Min B."/>
            <person name="Choi I.G."/>
            <person name="Park H."/>
            <person name="Plett J.M."/>
            <person name="Magnuson J."/>
            <person name="Spatafora J.W."/>
            <person name="Nagy L.G."/>
            <person name="Henrissat B."/>
            <person name="Grigoriev I.V."/>
            <person name="Yang Z.L."/>
            <person name="Xu J."/>
            <person name="Martin F.M."/>
        </authorList>
    </citation>
    <scope>NUCLEOTIDE SEQUENCE</scope>
    <source>
        <strain evidence="3">KKN 215</strain>
    </source>
</reference>
<evidence type="ECO:0000313" key="4">
    <source>
        <dbReference type="Proteomes" id="UP000813824"/>
    </source>
</evidence>
<feature type="compositionally biased region" description="Basic and acidic residues" evidence="2">
    <location>
        <begin position="1"/>
        <end position="16"/>
    </location>
</feature>
<name>A0A8K0UUW4_9AGAR</name>
<feature type="region of interest" description="Disordered" evidence="2">
    <location>
        <begin position="1"/>
        <end position="20"/>
    </location>
</feature>
<comment type="caution">
    <text evidence="3">The sequence shown here is derived from an EMBL/GenBank/DDBJ whole genome shotgun (WGS) entry which is preliminary data.</text>
</comment>
<feature type="coiled-coil region" evidence="1">
    <location>
        <begin position="259"/>
        <end position="286"/>
    </location>
</feature>
<sequence>MSRDRMNAGSYNHDEYMQSSGWPPTGLRGVPTSQVIHAPQASGSASGATSLNPAAGGFGFTHNRAHPSSAIGMPLSPHIVDDRQFFGMTPASHACYSSFNSSDVESVGITGVNSDYRDRSSVSSPSTSVSSYGPSSSKAEVETVASSIIPDRSVRDVRKRAYDHATRLDNVAKKAGEDMEANLSVLAFSARPDTKEHSNNTPRMYVSPMFAEAFKQRGIADLKAFLTSVAYDTRSREELPTSELVVKLRQEVSDLTESLSSQHRDMQCLEIEISRLKEENDRLRRFAEGHLVVSSKLQEAAQLSYEYSSYYNIQSNGTS</sequence>
<evidence type="ECO:0000256" key="1">
    <source>
        <dbReference type="SAM" id="Coils"/>
    </source>
</evidence>
<gene>
    <name evidence="3" type="ORF">BXZ70DRAFT_505179</name>
</gene>
<feature type="region of interest" description="Disordered" evidence="2">
    <location>
        <begin position="111"/>
        <end position="136"/>
    </location>
</feature>
<keyword evidence="1" id="KW-0175">Coiled coil</keyword>
<accession>A0A8K0UUW4</accession>
<evidence type="ECO:0000256" key="2">
    <source>
        <dbReference type="SAM" id="MobiDB-lite"/>
    </source>
</evidence>
<protein>
    <submittedName>
        <fullName evidence="3">Uncharacterized protein</fullName>
    </submittedName>
</protein>
<keyword evidence="4" id="KW-1185">Reference proteome</keyword>
<feature type="compositionally biased region" description="Low complexity" evidence="2">
    <location>
        <begin position="121"/>
        <end position="136"/>
    </location>
</feature>
<dbReference type="OrthoDB" id="10475841at2759"/>
<dbReference type="EMBL" id="JAEVFJ010000004">
    <property type="protein sequence ID" value="KAH8105109.1"/>
    <property type="molecule type" value="Genomic_DNA"/>
</dbReference>
<dbReference type="AlphaFoldDB" id="A0A8K0UUW4"/>
<evidence type="ECO:0000313" key="3">
    <source>
        <dbReference type="EMBL" id="KAH8105109.1"/>
    </source>
</evidence>
<organism evidence="3 4">
    <name type="scientific">Cristinia sonorae</name>
    <dbReference type="NCBI Taxonomy" id="1940300"/>
    <lineage>
        <taxon>Eukaryota</taxon>
        <taxon>Fungi</taxon>
        <taxon>Dikarya</taxon>
        <taxon>Basidiomycota</taxon>
        <taxon>Agaricomycotina</taxon>
        <taxon>Agaricomycetes</taxon>
        <taxon>Agaricomycetidae</taxon>
        <taxon>Agaricales</taxon>
        <taxon>Pleurotineae</taxon>
        <taxon>Stephanosporaceae</taxon>
        <taxon>Cristinia</taxon>
    </lineage>
</organism>
<dbReference type="Proteomes" id="UP000813824">
    <property type="component" value="Unassembled WGS sequence"/>
</dbReference>